<dbReference type="Pfam" id="PF13560">
    <property type="entry name" value="HTH_31"/>
    <property type="match status" value="1"/>
</dbReference>
<feature type="domain" description="DUF5753" evidence="2">
    <location>
        <begin position="111"/>
        <end position="282"/>
    </location>
</feature>
<name>A0A4D4MPZ1_STRAX</name>
<comment type="caution">
    <text evidence="3">The sequence shown here is derived from an EMBL/GenBank/DDBJ whole genome shotgun (WGS) entry which is preliminary data.</text>
</comment>
<reference evidence="3 4" key="1">
    <citation type="submission" date="2019-04" db="EMBL/GenBank/DDBJ databases">
        <title>Draft genome sequences of Streptomyces avermitilis ATCC 31267.</title>
        <authorList>
            <person name="Komaki H."/>
            <person name="Tamura T."/>
            <person name="Hosoyama A."/>
        </authorList>
    </citation>
    <scope>NUCLEOTIDE SEQUENCE [LARGE SCALE GENOMIC DNA]</scope>
    <source>
        <strain evidence="3 4">ATCC 31267</strain>
    </source>
</reference>
<accession>A0A4D4MPZ1</accession>
<sequence length="465" mass="51518">MAAKRGRTAQRLELGLQLRQLRENCDGGDRGVGLTRKQAVQGLRISEASLQRIETGSLNFRFVGDLRKLLTKYGVTDEDVVDSLISLNRESNQQDWLTQYRGLMPSGMPGFVGLEPEAHAMKAYHPTLVYGLLQTERYARAVHEVQKPIEEYTTEFIRSSVELRMKRQEVLTRESPVKLHVILGEAALRYPIGGAEVMREQCARIEELSGWDHITVQVLPFRPSYRSINDFAILDFGNNLPPRVQADSAWGSVSTSDKPREVDRFSRRFDTMTASALPPEDTPSSSTDWNESCRPMHPRPTAPEIVPEQAWFRSSYSDAGQNCVEIAAPTPVPTSPSATRRTRPAPPSSYRPWHGPPSSRASVHDHAPAPPAPEIVPEHAWVKSSYSDAGQNCVEIAAPTPVPTSPSATRRTRPAPPSSYRPRRGPPSSRASVRDHAPGGAAGRRRGALGLSFSLKCTPRRPVRC</sequence>
<proteinExistence type="predicted"/>
<evidence type="ECO:0000313" key="4">
    <source>
        <dbReference type="Proteomes" id="UP000299211"/>
    </source>
</evidence>
<evidence type="ECO:0000259" key="2">
    <source>
        <dbReference type="Pfam" id="PF19054"/>
    </source>
</evidence>
<dbReference type="Proteomes" id="UP000299211">
    <property type="component" value="Unassembled WGS sequence"/>
</dbReference>
<feature type="region of interest" description="Disordered" evidence="1">
    <location>
        <begin position="327"/>
        <end position="374"/>
    </location>
</feature>
<feature type="region of interest" description="Disordered" evidence="1">
    <location>
        <begin position="397"/>
        <end position="447"/>
    </location>
</feature>
<dbReference type="InterPro" id="IPR001387">
    <property type="entry name" value="Cro/C1-type_HTH"/>
</dbReference>
<dbReference type="Pfam" id="PF19054">
    <property type="entry name" value="DUF5753"/>
    <property type="match status" value="1"/>
</dbReference>
<protein>
    <recommendedName>
        <fullName evidence="2">DUF5753 domain-containing protein</fullName>
    </recommendedName>
</protein>
<gene>
    <name evidence="3" type="ORF">SAV31267_037170</name>
</gene>
<dbReference type="AlphaFoldDB" id="A0A4D4MPZ1"/>
<organism evidence="3 4">
    <name type="scientific">Streptomyces avermitilis</name>
    <dbReference type="NCBI Taxonomy" id="33903"/>
    <lineage>
        <taxon>Bacteria</taxon>
        <taxon>Bacillati</taxon>
        <taxon>Actinomycetota</taxon>
        <taxon>Actinomycetes</taxon>
        <taxon>Kitasatosporales</taxon>
        <taxon>Streptomycetaceae</taxon>
        <taxon>Streptomyces</taxon>
    </lineage>
</organism>
<feature type="region of interest" description="Disordered" evidence="1">
    <location>
        <begin position="270"/>
        <end position="302"/>
    </location>
</feature>
<dbReference type="EMBL" id="BJHY01000001">
    <property type="protein sequence ID" value="GDY74232.1"/>
    <property type="molecule type" value="Genomic_DNA"/>
</dbReference>
<dbReference type="InterPro" id="IPR043917">
    <property type="entry name" value="DUF5753"/>
</dbReference>
<evidence type="ECO:0000256" key="1">
    <source>
        <dbReference type="SAM" id="MobiDB-lite"/>
    </source>
</evidence>
<dbReference type="CDD" id="cd00093">
    <property type="entry name" value="HTH_XRE"/>
    <property type="match status" value="1"/>
</dbReference>
<dbReference type="STRING" id="33903.AQJ43_24295"/>
<evidence type="ECO:0000313" key="3">
    <source>
        <dbReference type="EMBL" id="GDY74232.1"/>
    </source>
</evidence>